<proteinExistence type="predicted"/>
<sequence length="29" mass="3058">MTFSITFSGQSFGPVMQSFENMSVGGLLG</sequence>
<dbReference type="Proteomes" id="UP000322699">
    <property type="component" value="Unassembled WGS sequence"/>
</dbReference>
<gene>
    <name evidence="1" type="ORF">LF1_21620</name>
</gene>
<dbReference type="AlphaFoldDB" id="A0A5B1CEQ4"/>
<organism evidence="1 2">
    <name type="scientific">Rubripirellula obstinata</name>
    <dbReference type="NCBI Taxonomy" id="406547"/>
    <lineage>
        <taxon>Bacteria</taxon>
        <taxon>Pseudomonadati</taxon>
        <taxon>Planctomycetota</taxon>
        <taxon>Planctomycetia</taxon>
        <taxon>Pirellulales</taxon>
        <taxon>Pirellulaceae</taxon>
        <taxon>Rubripirellula</taxon>
    </lineage>
</organism>
<evidence type="ECO:0000313" key="1">
    <source>
        <dbReference type="EMBL" id="KAA1259627.1"/>
    </source>
</evidence>
<keyword evidence="2" id="KW-1185">Reference proteome</keyword>
<name>A0A5B1CEQ4_9BACT</name>
<evidence type="ECO:0000313" key="2">
    <source>
        <dbReference type="Proteomes" id="UP000322699"/>
    </source>
</evidence>
<dbReference type="EMBL" id="VRLW01000001">
    <property type="protein sequence ID" value="KAA1259627.1"/>
    <property type="molecule type" value="Genomic_DNA"/>
</dbReference>
<accession>A0A5B1CEQ4</accession>
<reference evidence="1 2" key="1">
    <citation type="submission" date="2019-08" db="EMBL/GenBank/DDBJ databases">
        <title>Deep-cultivation of Planctomycetes and their phenomic and genomic characterization uncovers novel biology.</title>
        <authorList>
            <person name="Wiegand S."/>
            <person name="Jogler M."/>
            <person name="Boedeker C."/>
            <person name="Pinto D."/>
            <person name="Vollmers J."/>
            <person name="Rivas-Marin E."/>
            <person name="Kohn T."/>
            <person name="Peeters S.H."/>
            <person name="Heuer A."/>
            <person name="Rast P."/>
            <person name="Oberbeckmann S."/>
            <person name="Bunk B."/>
            <person name="Jeske O."/>
            <person name="Meyerdierks A."/>
            <person name="Storesund J.E."/>
            <person name="Kallscheuer N."/>
            <person name="Luecker S."/>
            <person name="Lage O.M."/>
            <person name="Pohl T."/>
            <person name="Merkel B.J."/>
            <person name="Hornburger P."/>
            <person name="Mueller R.-W."/>
            <person name="Bruemmer F."/>
            <person name="Labrenz M."/>
            <person name="Spormann A.M."/>
            <person name="Op Den Camp H."/>
            <person name="Overmann J."/>
            <person name="Amann R."/>
            <person name="Jetten M.S.M."/>
            <person name="Mascher T."/>
            <person name="Medema M.H."/>
            <person name="Devos D.P."/>
            <person name="Kaster A.-K."/>
            <person name="Ovreas L."/>
            <person name="Rohde M."/>
            <person name="Galperin M.Y."/>
            <person name="Jogler C."/>
        </authorList>
    </citation>
    <scope>NUCLEOTIDE SEQUENCE [LARGE SCALE GENOMIC DNA]</scope>
    <source>
        <strain evidence="1 2">LF1</strain>
    </source>
</reference>
<comment type="caution">
    <text evidence="1">The sequence shown here is derived from an EMBL/GenBank/DDBJ whole genome shotgun (WGS) entry which is preliminary data.</text>
</comment>
<protein>
    <submittedName>
        <fullName evidence="1">Uncharacterized protein</fullName>
    </submittedName>
</protein>